<dbReference type="InterPro" id="IPR003777">
    <property type="entry name" value="XdhC_CoxI"/>
</dbReference>
<proteinExistence type="predicted"/>
<dbReference type="Gene3D" id="3.40.50.720">
    <property type="entry name" value="NAD(P)-binding Rossmann-like Domain"/>
    <property type="match status" value="1"/>
</dbReference>
<feature type="domain" description="XdhC- CoxI" evidence="1">
    <location>
        <begin position="12"/>
        <end position="76"/>
    </location>
</feature>
<dbReference type="STRING" id="1210090.GCA_001613185_01617"/>
<organism evidence="3 4">
    <name type="scientific">Nocardia puris</name>
    <dbReference type="NCBI Taxonomy" id="208602"/>
    <lineage>
        <taxon>Bacteria</taxon>
        <taxon>Bacillati</taxon>
        <taxon>Actinomycetota</taxon>
        <taxon>Actinomycetes</taxon>
        <taxon>Mycobacteriales</taxon>
        <taxon>Nocardiaceae</taxon>
        <taxon>Nocardia</taxon>
    </lineage>
</organism>
<protein>
    <submittedName>
        <fullName evidence="3">Xanthine dehydrogenase accessory factor</fullName>
    </submittedName>
</protein>
<feature type="domain" description="XdhC Rossmann" evidence="2">
    <location>
        <begin position="167"/>
        <end position="313"/>
    </location>
</feature>
<sequence>MRDIVDDLLRVWHSGRTGGLATIVRTVGSGGVPVGSAILVDANGAVYGAGIGGSVEAAVYEAAKSAARTGARTLHRVPVPPGEPGFESGGMVDVFAEPFSHHDFPEFPTVAKEIAANRRVTVFTVVWNPDPDLIGQHLITDKRHNTELVALPESDLFVASFAPAPRLLIFGANAQAAALTVQARLLGYRVTICDSRAEFANPDAFPGAEVVVDWPHRYLNTLSAAGEIDATTGIVVLAHDPKFEIPLLTVALRLPELGYLGASGSFSAHARRIDDLRAGGFDETTLARLHSPAGLDVGARTANETAVAIAAELIAARSGRTGRPAQRGNQGESAEVIHAAQAFGARTSVAL</sequence>
<keyword evidence="4" id="KW-1185">Reference proteome</keyword>
<dbReference type="AlphaFoldDB" id="A0A366DKM9"/>
<evidence type="ECO:0000313" key="3">
    <source>
        <dbReference type="EMBL" id="RBO90637.1"/>
    </source>
</evidence>
<accession>A0A366DKM9</accession>
<evidence type="ECO:0000313" key="4">
    <source>
        <dbReference type="Proteomes" id="UP000252586"/>
    </source>
</evidence>
<reference evidence="3 4" key="1">
    <citation type="submission" date="2018-06" db="EMBL/GenBank/DDBJ databases">
        <title>Genomic Encyclopedia of Type Strains, Phase IV (KMG-IV): sequencing the most valuable type-strain genomes for metagenomic binning, comparative biology and taxonomic classification.</title>
        <authorList>
            <person name="Goeker M."/>
        </authorList>
    </citation>
    <scope>NUCLEOTIDE SEQUENCE [LARGE SCALE GENOMIC DNA]</scope>
    <source>
        <strain evidence="3 4">DSM 44599</strain>
    </source>
</reference>
<dbReference type="InterPro" id="IPR052698">
    <property type="entry name" value="MoCofactor_Util/Proc"/>
</dbReference>
<evidence type="ECO:0000259" key="1">
    <source>
        <dbReference type="Pfam" id="PF02625"/>
    </source>
</evidence>
<evidence type="ECO:0000259" key="2">
    <source>
        <dbReference type="Pfam" id="PF13478"/>
    </source>
</evidence>
<name>A0A366DKM9_9NOCA</name>
<dbReference type="Pfam" id="PF13478">
    <property type="entry name" value="XdhC_C"/>
    <property type="match status" value="1"/>
</dbReference>
<dbReference type="PANTHER" id="PTHR30388">
    <property type="entry name" value="ALDEHYDE OXIDOREDUCTASE MOLYBDENUM COFACTOR ASSEMBLY PROTEIN"/>
    <property type="match status" value="1"/>
</dbReference>
<dbReference type="EMBL" id="QNRE01000005">
    <property type="protein sequence ID" value="RBO90637.1"/>
    <property type="molecule type" value="Genomic_DNA"/>
</dbReference>
<dbReference type="RefSeq" id="WP_084537418.1">
    <property type="nucleotide sequence ID" value="NZ_CP107943.1"/>
</dbReference>
<dbReference type="Proteomes" id="UP000252586">
    <property type="component" value="Unassembled WGS sequence"/>
</dbReference>
<dbReference type="Pfam" id="PF02625">
    <property type="entry name" value="XdhC_CoxI"/>
    <property type="match status" value="1"/>
</dbReference>
<comment type="caution">
    <text evidence="3">The sequence shown here is derived from an EMBL/GenBank/DDBJ whole genome shotgun (WGS) entry which is preliminary data.</text>
</comment>
<dbReference type="PANTHER" id="PTHR30388:SF4">
    <property type="entry name" value="MOLYBDENUM COFACTOR INSERTION CHAPERONE PAOD"/>
    <property type="match status" value="1"/>
</dbReference>
<dbReference type="InterPro" id="IPR027051">
    <property type="entry name" value="XdhC_Rossmann_dom"/>
</dbReference>
<gene>
    <name evidence="3" type="ORF">DFR74_10539</name>
</gene>
<dbReference type="OrthoDB" id="9815497at2"/>